<feature type="non-terminal residue" evidence="2">
    <location>
        <position position="1"/>
    </location>
</feature>
<dbReference type="EMBL" id="UINC01067517">
    <property type="protein sequence ID" value="SVB99246.1"/>
    <property type="molecule type" value="Genomic_DNA"/>
</dbReference>
<keyword evidence="1" id="KW-1133">Transmembrane helix</keyword>
<sequence>LAEVRSEYAFRVIDPAIAPELQHSPHRAIVTLQSVIYSLIAITVLCVMLYINNYKILFTRSPLRVSLSEINRI</sequence>
<proteinExistence type="predicted"/>
<name>A0A382IHZ9_9ZZZZ</name>
<gene>
    <name evidence="2" type="ORF">METZ01_LOCUS252100</name>
</gene>
<protein>
    <submittedName>
        <fullName evidence="2">Uncharacterized protein</fullName>
    </submittedName>
</protein>
<feature type="transmembrane region" description="Helical" evidence="1">
    <location>
        <begin position="28"/>
        <end position="51"/>
    </location>
</feature>
<dbReference type="AlphaFoldDB" id="A0A382IHZ9"/>
<keyword evidence="1" id="KW-0812">Transmembrane</keyword>
<keyword evidence="1" id="KW-0472">Membrane</keyword>
<organism evidence="2">
    <name type="scientific">marine metagenome</name>
    <dbReference type="NCBI Taxonomy" id="408172"/>
    <lineage>
        <taxon>unclassified sequences</taxon>
        <taxon>metagenomes</taxon>
        <taxon>ecological metagenomes</taxon>
    </lineage>
</organism>
<accession>A0A382IHZ9</accession>
<reference evidence="2" key="1">
    <citation type="submission" date="2018-05" db="EMBL/GenBank/DDBJ databases">
        <authorList>
            <person name="Lanie J.A."/>
            <person name="Ng W.-L."/>
            <person name="Kazmierczak K.M."/>
            <person name="Andrzejewski T.M."/>
            <person name="Davidsen T.M."/>
            <person name="Wayne K.J."/>
            <person name="Tettelin H."/>
            <person name="Glass J.I."/>
            <person name="Rusch D."/>
            <person name="Podicherti R."/>
            <person name="Tsui H.-C.T."/>
            <person name="Winkler M.E."/>
        </authorList>
    </citation>
    <scope>NUCLEOTIDE SEQUENCE</scope>
</reference>
<evidence type="ECO:0000313" key="2">
    <source>
        <dbReference type="EMBL" id="SVB99246.1"/>
    </source>
</evidence>
<evidence type="ECO:0000256" key="1">
    <source>
        <dbReference type="SAM" id="Phobius"/>
    </source>
</evidence>